<evidence type="ECO:0008006" key="3">
    <source>
        <dbReference type="Google" id="ProtNLM"/>
    </source>
</evidence>
<dbReference type="KEGG" id="vbr:A6E01_19120"/>
<keyword evidence="1" id="KW-0614">Plasmid</keyword>
<geneLocation type="plasmid" evidence="1 2">
    <name>unnamed1</name>
</geneLocation>
<protein>
    <recommendedName>
        <fullName evidence="3">DUF3150 domain-containing protein</fullName>
    </recommendedName>
</protein>
<gene>
    <name evidence="1" type="ORF">A6E01_19120</name>
</gene>
<dbReference type="AlphaFoldDB" id="A0AAN0XZC2"/>
<evidence type="ECO:0000313" key="2">
    <source>
        <dbReference type="Proteomes" id="UP000092018"/>
    </source>
</evidence>
<dbReference type="Pfam" id="PF11348">
    <property type="entry name" value="DUF3150"/>
    <property type="match status" value="1"/>
</dbReference>
<accession>A0AAN0XZC2</accession>
<dbReference type="RefSeq" id="WP_065211088.1">
    <property type="nucleotide sequence ID" value="NZ_CP016179.1"/>
</dbReference>
<dbReference type="EMBL" id="CP016179">
    <property type="protein sequence ID" value="ANO35326.1"/>
    <property type="molecule type" value="Genomic_DNA"/>
</dbReference>
<dbReference type="Proteomes" id="UP000092018">
    <property type="component" value="Plasmid unnamed1"/>
</dbReference>
<dbReference type="InterPro" id="IPR021496">
    <property type="entry name" value="DUF3150"/>
</dbReference>
<name>A0AAN0XZC2_9VIBR</name>
<proteinExistence type="predicted"/>
<evidence type="ECO:0000313" key="1">
    <source>
        <dbReference type="EMBL" id="ANO35326.1"/>
    </source>
</evidence>
<organism evidence="1 2">
    <name type="scientific">Vibrio breoganii</name>
    <dbReference type="NCBI Taxonomy" id="553239"/>
    <lineage>
        <taxon>Bacteria</taxon>
        <taxon>Pseudomonadati</taxon>
        <taxon>Pseudomonadota</taxon>
        <taxon>Gammaproteobacteria</taxon>
        <taxon>Vibrionales</taxon>
        <taxon>Vibrionaceae</taxon>
        <taxon>Vibrio</taxon>
    </lineage>
</organism>
<reference evidence="1 2" key="1">
    <citation type="submission" date="2016-06" db="EMBL/GenBank/DDBJ databases">
        <title>Adaptive Radiation by Waves of Gene Transfer Leads to Fine-Scale Resource Partitioning in Marine Microbes.</title>
        <authorList>
            <person name="Hehemann J.-H."/>
            <person name="Arevalo P."/>
            <person name="Datta M.S."/>
            <person name="Yu X."/>
            <person name="Corzett C."/>
            <person name="Henschel A."/>
            <person name="Preheim S.P."/>
            <person name="Timberlake S."/>
            <person name="Alm E.J."/>
            <person name="Polz M.F."/>
        </authorList>
    </citation>
    <scope>NUCLEOTIDE SEQUENCE [LARGE SCALE GENOMIC DNA]</scope>
    <source>
        <strain evidence="1 2">FF50</strain>
        <plasmid evidence="1 2">unnamed1</plasmid>
    </source>
</reference>
<sequence>MNKQVDQTNIEDHWVGSFVPEGFTVIRFNCSKVTFTRKWDFEELGLEADVAARIGTLGRKKMIDPKIPARVRKVFDNTRAFLESVGTKIGDFYVFPVDKARDVTARMEGFQAELHKVKQYIIQSYDGLIEDFAREAEDLHPGMGKVIREQRFSLEYVERQIYFHWERPADMQLSAVNTIFEDLRSRVMDIENRWLDSGGGVIRLNAHTRATLIKLRDWCSSMSLCHAQMGTMVNNINAVIDQLPATFIRANSYPKEDALIAQLFNQLRHAKKIKQLERGIREEDIFADALGVTDQEEASQSNLEATFGLEVATEVSAPSEFMGVDMTESSVDSGFVGNPDSHQARVAVPEYSMFGGVQETSVAVEPVAVKQKPAPEKARDTEFGFQKFF</sequence>